<dbReference type="Proteomes" id="UP000309997">
    <property type="component" value="Unassembled WGS sequence"/>
</dbReference>
<dbReference type="EMBL" id="RCHU02000017">
    <property type="protein sequence ID" value="KAL3568402.1"/>
    <property type="molecule type" value="Genomic_DNA"/>
</dbReference>
<accession>A0ACC4AR82</accession>
<protein>
    <submittedName>
        <fullName evidence="1">Uncharacterized protein</fullName>
    </submittedName>
</protein>
<keyword evidence="2" id="KW-1185">Reference proteome</keyword>
<evidence type="ECO:0000313" key="1">
    <source>
        <dbReference type="EMBL" id="KAL3568402.1"/>
    </source>
</evidence>
<evidence type="ECO:0000313" key="2">
    <source>
        <dbReference type="Proteomes" id="UP000309997"/>
    </source>
</evidence>
<reference evidence="1 2" key="1">
    <citation type="journal article" date="2024" name="Plant Biotechnol. J.">
        <title>Genome and CRISPR/Cas9 system of a widespread forest tree (Populus alba) in the world.</title>
        <authorList>
            <person name="Liu Y.J."/>
            <person name="Jiang P.F."/>
            <person name="Han X.M."/>
            <person name="Li X.Y."/>
            <person name="Wang H.M."/>
            <person name="Wang Y.J."/>
            <person name="Wang X.X."/>
            <person name="Zeng Q.Y."/>
        </authorList>
    </citation>
    <scope>NUCLEOTIDE SEQUENCE [LARGE SCALE GENOMIC DNA]</scope>
    <source>
        <strain evidence="2">cv. PAL-ZL1</strain>
    </source>
</reference>
<name>A0ACC4AR82_POPAL</name>
<sequence>MARKSDGIESQEITSMEEGLASPNDAKENGKFDCCTSPAAVTITQKLIAEVIGTYFVIFAGCGSVAVNNIYGSVTFPGICVTWGLIVMVMIYSLGHISGAHFNPAVTIAFAIFRRFPSWQVPLYIIAQLMGSILASGTLALALDVTPEAFFGTVPVGSDGQSLVLEIITSFLLMFVISGVSTDDRAVGDLAGIAVGMTILLNVFVAGPVSGASMNPARSIGPAVVKHQFKGLWVYIVGPIIGAIAGAFAYNLIRWTDKPLERRKMIWVLVSHCLEMVPLSFRCLESCGGGEKDWADRLGGQCTGENPILNVISAAVNRPGNRKNVLTMKIIIIG</sequence>
<comment type="caution">
    <text evidence="1">The sequence shown here is derived from an EMBL/GenBank/DDBJ whole genome shotgun (WGS) entry which is preliminary data.</text>
</comment>
<organism evidence="1 2">
    <name type="scientific">Populus alba</name>
    <name type="common">White poplar</name>
    <dbReference type="NCBI Taxonomy" id="43335"/>
    <lineage>
        <taxon>Eukaryota</taxon>
        <taxon>Viridiplantae</taxon>
        <taxon>Streptophyta</taxon>
        <taxon>Embryophyta</taxon>
        <taxon>Tracheophyta</taxon>
        <taxon>Spermatophyta</taxon>
        <taxon>Magnoliopsida</taxon>
        <taxon>eudicotyledons</taxon>
        <taxon>Gunneridae</taxon>
        <taxon>Pentapetalae</taxon>
        <taxon>rosids</taxon>
        <taxon>fabids</taxon>
        <taxon>Malpighiales</taxon>
        <taxon>Salicaceae</taxon>
        <taxon>Saliceae</taxon>
        <taxon>Populus</taxon>
    </lineage>
</organism>
<proteinExistence type="predicted"/>
<gene>
    <name evidence="1" type="ORF">D5086_031053</name>
</gene>